<keyword evidence="4" id="KW-0131">Cell cycle</keyword>
<keyword evidence="9" id="KW-1185">Reference proteome</keyword>
<dbReference type="InterPro" id="IPR044275">
    <property type="entry name" value="KRP"/>
</dbReference>
<dbReference type="Pfam" id="PF02234">
    <property type="entry name" value="CDI"/>
    <property type="match status" value="1"/>
</dbReference>
<comment type="caution">
    <text evidence="8">The sequence shown here is derived from an EMBL/GenBank/DDBJ whole genome shotgun (WGS) entry which is preliminary data.</text>
</comment>
<evidence type="ECO:0000313" key="9">
    <source>
        <dbReference type="Proteomes" id="UP000245207"/>
    </source>
</evidence>
<evidence type="ECO:0000256" key="5">
    <source>
        <dbReference type="PIRNR" id="PIRNR017811"/>
    </source>
</evidence>
<dbReference type="AlphaFoldDB" id="A0A2U1PDN2"/>
<dbReference type="Proteomes" id="UP000245207">
    <property type="component" value="Unassembled WGS sequence"/>
</dbReference>
<dbReference type="STRING" id="35608.A0A2U1PDN2"/>
<dbReference type="PIRSF" id="PIRSF017811">
    <property type="entry name" value="CDK_inhib_pln"/>
    <property type="match status" value="1"/>
</dbReference>
<gene>
    <name evidence="8" type="ORF">CTI12_AA164290</name>
</gene>
<dbReference type="GO" id="GO:0004861">
    <property type="term" value="F:cyclin-dependent protein serine/threonine kinase inhibitor activity"/>
    <property type="evidence" value="ECO:0007669"/>
    <property type="project" value="UniProtKB-UniRule"/>
</dbReference>
<name>A0A2U1PDN2_ARTAN</name>
<evidence type="ECO:0000256" key="6">
    <source>
        <dbReference type="SAM" id="MobiDB-lite"/>
    </source>
</evidence>
<dbReference type="OrthoDB" id="6373236at2759"/>
<feature type="domain" description="Cyclin-dependent kinase inhibitor" evidence="7">
    <location>
        <begin position="144"/>
        <end position="187"/>
    </location>
</feature>
<protein>
    <recommendedName>
        <fullName evidence="5">Cyclin-dependent kinase inhibitor</fullName>
    </recommendedName>
</protein>
<dbReference type="InterPro" id="IPR003175">
    <property type="entry name" value="CDI_dom"/>
</dbReference>
<dbReference type="GO" id="GO:0005654">
    <property type="term" value="C:nucleoplasm"/>
    <property type="evidence" value="ECO:0007669"/>
    <property type="project" value="UniProtKB-SubCell"/>
</dbReference>
<reference evidence="8 9" key="1">
    <citation type="journal article" date="2018" name="Mol. Plant">
        <title>The genome of Artemisia annua provides insight into the evolution of Asteraceae family and artemisinin biosynthesis.</title>
        <authorList>
            <person name="Shen Q."/>
            <person name="Zhang L."/>
            <person name="Liao Z."/>
            <person name="Wang S."/>
            <person name="Yan T."/>
            <person name="Shi P."/>
            <person name="Liu M."/>
            <person name="Fu X."/>
            <person name="Pan Q."/>
            <person name="Wang Y."/>
            <person name="Lv Z."/>
            <person name="Lu X."/>
            <person name="Zhang F."/>
            <person name="Jiang W."/>
            <person name="Ma Y."/>
            <person name="Chen M."/>
            <person name="Hao X."/>
            <person name="Li L."/>
            <person name="Tang Y."/>
            <person name="Lv G."/>
            <person name="Zhou Y."/>
            <person name="Sun X."/>
            <person name="Brodelius P.E."/>
            <person name="Rose J.K.C."/>
            <person name="Tang K."/>
        </authorList>
    </citation>
    <scope>NUCLEOTIDE SEQUENCE [LARGE SCALE GENOMIC DNA]</scope>
    <source>
        <strain evidence="9">cv. Huhao1</strain>
        <tissue evidence="8">Leaf</tissue>
    </source>
</reference>
<comment type="similarity">
    <text evidence="2 5">Belongs to the CDI family. ICK/KRP subfamily.</text>
</comment>
<accession>A0A2U1PDN2</accession>
<evidence type="ECO:0000256" key="2">
    <source>
        <dbReference type="ARBA" id="ARBA00010274"/>
    </source>
</evidence>
<feature type="compositionally biased region" description="Polar residues" evidence="6">
    <location>
        <begin position="115"/>
        <end position="138"/>
    </location>
</feature>
<dbReference type="GO" id="GO:0051726">
    <property type="term" value="P:regulation of cell cycle"/>
    <property type="evidence" value="ECO:0007669"/>
    <property type="project" value="InterPro"/>
</dbReference>
<organism evidence="8 9">
    <name type="scientific">Artemisia annua</name>
    <name type="common">Sweet wormwood</name>
    <dbReference type="NCBI Taxonomy" id="35608"/>
    <lineage>
        <taxon>Eukaryota</taxon>
        <taxon>Viridiplantae</taxon>
        <taxon>Streptophyta</taxon>
        <taxon>Embryophyta</taxon>
        <taxon>Tracheophyta</taxon>
        <taxon>Spermatophyta</taxon>
        <taxon>Magnoliopsida</taxon>
        <taxon>eudicotyledons</taxon>
        <taxon>Gunneridae</taxon>
        <taxon>Pentapetalae</taxon>
        <taxon>asterids</taxon>
        <taxon>campanulids</taxon>
        <taxon>Asterales</taxon>
        <taxon>Asteraceae</taxon>
        <taxon>Asteroideae</taxon>
        <taxon>Anthemideae</taxon>
        <taxon>Artemisiinae</taxon>
        <taxon>Artemisia</taxon>
    </lineage>
</organism>
<evidence type="ECO:0000313" key="8">
    <source>
        <dbReference type="EMBL" id="PWA83871.1"/>
    </source>
</evidence>
<evidence type="ECO:0000259" key="7">
    <source>
        <dbReference type="Pfam" id="PF02234"/>
    </source>
</evidence>
<dbReference type="Gene3D" id="4.10.365.10">
    <property type="entry name" value="p27"/>
    <property type="match status" value="1"/>
</dbReference>
<evidence type="ECO:0000256" key="1">
    <source>
        <dbReference type="ARBA" id="ARBA00004642"/>
    </source>
</evidence>
<dbReference type="EMBL" id="PKPP01001293">
    <property type="protein sequence ID" value="PWA83871.1"/>
    <property type="molecule type" value="Genomic_DNA"/>
</dbReference>
<sequence length="194" mass="22222">MGKYMGTRNRKTSRREVSLMDIPSGVRTRAKILALQKSSDGACSYIQLRSRRLVKLIATKRQKEPLKRSDSVELKAEKLGVENEDSIGENFLEIDSRGRSTRETTPCNLIRDPDNISTPGSSTKRAYSTNTNYRVQNSPPKPVPSTVEMDEFFTEPEKQQQQLFIEKYNFDPVNDKPLPGRYEWVKVDGTKYVK</sequence>
<feature type="region of interest" description="Disordered" evidence="6">
    <location>
        <begin position="112"/>
        <end position="147"/>
    </location>
</feature>
<evidence type="ECO:0000256" key="4">
    <source>
        <dbReference type="ARBA" id="ARBA00023306"/>
    </source>
</evidence>
<proteinExistence type="inferred from homology"/>
<evidence type="ECO:0000256" key="3">
    <source>
        <dbReference type="ARBA" id="ARBA00023013"/>
    </source>
</evidence>
<keyword evidence="3 5" id="KW-0649">Protein kinase inhibitor</keyword>
<comment type="subcellular location">
    <subcellularLocation>
        <location evidence="1">Nucleus</location>
        <location evidence="1">Nucleoplasm</location>
    </subcellularLocation>
</comment>
<dbReference type="InterPro" id="IPR044898">
    <property type="entry name" value="CDI_dom_sf"/>
</dbReference>
<dbReference type="PANTHER" id="PTHR46776">
    <property type="entry name" value="CYCLIN-DEPENDENT KINASE INHIBITOR 4-RELATED"/>
    <property type="match status" value="1"/>
</dbReference>